<dbReference type="InterPro" id="IPR036866">
    <property type="entry name" value="RibonucZ/Hydroxyglut_hydro"/>
</dbReference>
<dbReference type="Gene3D" id="3.60.15.10">
    <property type="entry name" value="Ribonuclease Z/Hydroxyacylglutathione hydrolase-like"/>
    <property type="match status" value="1"/>
</dbReference>
<sequence length="1100" mass="122356">MKNVIGYLKAEVIVEPLINQWYAWSYLIPPATASRYLTESHLKVMQSFVDAPEVHETTLCNPAMRGGPFIQYSASRVEEVRSLLVKTKTEQTRLLALSDAIAHLRSQLADHPAGQSLEPLYAHIPEPLKGYVELVYDAHNSASIRLIEGLLYRSEYYNSASQSIALRLADCDQRAFVMSTPRLPDSNSLFLSIPFADSRLDDLFQMRYKAGSVEAIATRLNISKQSQPFFYRLFTPTPLPHHPPYKGDSIRIRYLGHACVLVETADIAILCDPLVSYAHPTGMARYSYTDLPETIDYALITHNHQDHVMLETLLQLRHKIKHVVVPSSQKGSLLDPSLKLALQQIGFTHVLTLDELETIDLPDGKIISIPVLGEHGDLNIATKNAYWITLKGRSILCAADSNNLEPQLYAHIHHLLGDLDLLFLGMECDGAPFTWAYGPLLPHSIPHAQAQTRRLDGSNADRALTLVNQLNPQQVYIYAMGQEPWLTYITSIDYAPDAAPILESNRFIERCREKGRVCDRLLGRHEIKISPKGTTQKSASPIPVRAIAPSLNIESHTTQSHKTQKKPTINPLPTPYSPLPTPNSLTPNSLTPDSLTPDSLTPDSLTSFLSHLQTLDIRLWLEGNTLRCNAPKGILTPNLTAQIKINKPAIMALLKGHATNTSPLKETISTSVDPTDSINPINPISTLAPAGDWQQDIHLPEDIRPIVTDGSKITHLEQNILLTGATGFLGAFLLQELLLQTNATIYCLIRAESPTVGLNKLKQCLTTYQIWQPTFASRIVPVVGDLSLPSLGLSSQQFYTLADQIDTIYHNGAQVHHLSPYSQLSATNVFGTQEIIRLACHGVPKPLHYTSTLSVFPSLPLPGQTKISEQADLREYPVPAGGYNRSKWVAEQLIAQARDRHLPVTIYRPGPISGHSQTGVFNVNDFLYRLMQGYVQSGMAPNGEIPLDLLPVDYAAKALVYLSRQSTALGKAFHLIHPHPVASTLLFDACQSAGYPIKRVSYDIWYQTLKHIAQENSSHPLYPLVALFSSRHNRAEANYKSFSEIPPEIPPETPPEIPPEIPFDIQQTYTYLKNAPFTLPPLNRELFDTYVKAMMQGEPQ</sequence>
<dbReference type="Pfam" id="PF18563">
    <property type="entry name" value="TubC_N"/>
    <property type="match status" value="1"/>
</dbReference>
<dbReference type="Gene3D" id="1.10.10.1830">
    <property type="entry name" value="Non-ribosomal peptide synthase, adenylation domain"/>
    <property type="match status" value="1"/>
</dbReference>
<organism evidence="7 8">
    <name type="scientific">Phormidesmis priestleyi Ana</name>
    <dbReference type="NCBI Taxonomy" id="1666911"/>
    <lineage>
        <taxon>Bacteria</taxon>
        <taxon>Bacillati</taxon>
        <taxon>Cyanobacteriota</taxon>
        <taxon>Cyanophyceae</taxon>
        <taxon>Leptolyngbyales</taxon>
        <taxon>Leptolyngbyaceae</taxon>
        <taxon>Phormidesmis</taxon>
    </lineage>
</organism>
<evidence type="ECO:0000313" key="8">
    <source>
        <dbReference type="Proteomes" id="UP000050465"/>
    </source>
</evidence>
<dbReference type="InterPro" id="IPR036291">
    <property type="entry name" value="NAD(P)-bd_dom_sf"/>
</dbReference>
<keyword evidence="2" id="KW-0597">Phosphoprotein</keyword>
<feature type="domain" description="Diiron non-heme beta-hydroxylase N-terminal" evidence="5">
    <location>
        <begin position="7"/>
        <end position="238"/>
    </location>
</feature>
<comment type="caution">
    <text evidence="7">The sequence shown here is derived from an EMBL/GenBank/DDBJ whole genome shotgun (WGS) entry which is preliminary data.</text>
</comment>
<evidence type="ECO:0000259" key="5">
    <source>
        <dbReference type="Pfam" id="PF18456"/>
    </source>
</evidence>
<dbReference type="InterPro" id="IPR044894">
    <property type="entry name" value="TubC_N_sf"/>
</dbReference>
<dbReference type="AlphaFoldDB" id="A0A0P8C4K6"/>
<dbReference type="SUPFAM" id="SSF56281">
    <property type="entry name" value="Metallo-hydrolase/oxidoreductase"/>
    <property type="match status" value="1"/>
</dbReference>
<feature type="domain" description="TubC N-terminal docking" evidence="6">
    <location>
        <begin position="607"/>
        <end position="655"/>
    </location>
</feature>
<dbReference type="Pfam" id="PF13483">
    <property type="entry name" value="Lactamase_B_3"/>
    <property type="match status" value="1"/>
</dbReference>
<proteinExistence type="predicted"/>
<dbReference type="EMBL" id="LJZR01000005">
    <property type="protein sequence ID" value="KPQ36581.1"/>
    <property type="molecule type" value="Genomic_DNA"/>
</dbReference>
<dbReference type="Proteomes" id="UP000050465">
    <property type="component" value="Unassembled WGS sequence"/>
</dbReference>
<evidence type="ECO:0000256" key="1">
    <source>
        <dbReference type="ARBA" id="ARBA00022450"/>
    </source>
</evidence>
<dbReference type="InterPro" id="IPR041141">
    <property type="entry name" value="CmlA_N"/>
</dbReference>
<feature type="region of interest" description="Disordered" evidence="3">
    <location>
        <begin position="552"/>
        <end position="598"/>
    </location>
</feature>
<name>A0A0P8C4K6_9CYAN</name>
<protein>
    <submittedName>
        <fullName evidence="7">Putative dehydrogenase domain of multifunctional non-ribosomal peptide synthetases and related enzym</fullName>
    </submittedName>
</protein>
<gene>
    <name evidence="7" type="ORF">HLUCCA11_05295</name>
</gene>
<dbReference type="PANTHER" id="PTHR44845:SF6">
    <property type="entry name" value="BETA-ALANINE-ACTIVATING ENZYME"/>
    <property type="match status" value="1"/>
</dbReference>
<dbReference type="Pfam" id="PF07993">
    <property type="entry name" value="NAD_binding_4"/>
    <property type="match status" value="1"/>
</dbReference>
<feature type="compositionally biased region" description="Polar residues" evidence="3">
    <location>
        <begin position="552"/>
        <end position="561"/>
    </location>
</feature>
<dbReference type="NCBIfam" id="TIGR01746">
    <property type="entry name" value="Thioester-redct"/>
    <property type="match status" value="1"/>
</dbReference>
<evidence type="ECO:0000259" key="4">
    <source>
        <dbReference type="Pfam" id="PF07993"/>
    </source>
</evidence>
<dbReference type="InterPro" id="IPR010080">
    <property type="entry name" value="Thioester_reductase-like_dom"/>
</dbReference>
<dbReference type="SUPFAM" id="SSF51735">
    <property type="entry name" value="NAD(P)-binding Rossmann-fold domains"/>
    <property type="match status" value="1"/>
</dbReference>
<dbReference type="Pfam" id="PF18456">
    <property type="entry name" value="CmlA_N"/>
    <property type="match status" value="1"/>
</dbReference>
<reference evidence="7 8" key="1">
    <citation type="submission" date="2015-09" db="EMBL/GenBank/DDBJ databases">
        <title>Identification and resolution of microdiversity through metagenomic sequencing of parallel consortia.</title>
        <authorList>
            <person name="Nelson W.C."/>
            <person name="Romine M.F."/>
            <person name="Lindemann S.R."/>
        </authorList>
    </citation>
    <scope>NUCLEOTIDE SEQUENCE [LARGE SCALE GENOMIC DNA]</scope>
    <source>
        <strain evidence="7">Ana</strain>
    </source>
</reference>
<dbReference type="PATRIC" id="fig|1666911.3.peg.3260"/>
<evidence type="ECO:0000256" key="3">
    <source>
        <dbReference type="SAM" id="MobiDB-lite"/>
    </source>
</evidence>
<feature type="compositionally biased region" description="Pro residues" evidence="3">
    <location>
        <begin position="570"/>
        <end position="581"/>
    </location>
</feature>
<evidence type="ECO:0000259" key="6">
    <source>
        <dbReference type="Pfam" id="PF18563"/>
    </source>
</evidence>
<dbReference type="InterPro" id="IPR013120">
    <property type="entry name" value="FAR_NAD-bd"/>
</dbReference>
<evidence type="ECO:0000313" key="7">
    <source>
        <dbReference type="EMBL" id="KPQ36581.1"/>
    </source>
</evidence>
<dbReference type="Gene3D" id="3.40.50.720">
    <property type="entry name" value="NAD(P)-binding Rossmann-like Domain"/>
    <property type="match status" value="1"/>
</dbReference>
<feature type="domain" description="Thioester reductase (TE)" evidence="4">
    <location>
        <begin position="722"/>
        <end position="958"/>
    </location>
</feature>
<dbReference type="STRING" id="1666911.HLUCCA11_05295"/>
<accession>A0A0P8C4K6</accession>
<dbReference type="CDD" id="cd05235">
    <property type="entry name" value="SDR_e1"/>
    <property type="match status" value="1"/>
</dbReference>
<evidence type="ECO:0000256" key="2">
    <source>
        <dbReference type="ARBA" id="ARBA00022553"/>
    </source>
</evidence>
<dbReference type="PANTHER" id="PTHR44845">
    <property type="entry name" value="CARRIER DOMAIN-CONTAINING PROTEIN"/>
    <property type="match status" value="1"/>
</dbReference>
<keyword evidence="1" id="KW-0596">Phosphopantetheine</keyword>
<dbReference type="InterPro" id="IPR041464">
    <property type="entry name" value="TubC_N"/>
</dbReference>
<feature type="compositionally biased region" description="Low complexity" evidence="3">
    <location>
        <begin position="582"/>
        <end position="592"/>
    </location>
</feature>